<dbReference type="Pfam" id="PF00293">
    <property type="entry name" value="NUDIX"/>
    <property type="match status" value="1"/>
</dbReference>
<gene>
    <name evidence="4" type="ORF">A2758_00800</name>
</gene>
<evidence type="ECO:0000313" key="5">
    <source>
        <dbReference type="Proteomes" id="UP000178612"/>
    </source>
</evidence>
<name>A0A1G2T2V7_9BACT</name>
<dbReference type="InterPro" id="IPR000086">
    <property type="entry name" value="NUDIX_hydrolase_dom"/>
</dbReference>
<comment type="caution">
    <text evidence="4">The sequence shown here is derived from an EMBL/GenBank/DDBJ whole genome shotgun (WGS) entry which is preliminary data.</text>
</comment>
<proteinExistence type="inferred from homology"/>
<dbReference type="CDD" id="cd02883">
    <property type="entry name" value="NUDIX_Hydrolase"/>
    <property type="match status" value="1"/>
</dbReference>
<protein>
    <recommendedName>
        <fullName evidence="3">Nudix hydrolase domain-containing protein</fullName>
    </recommendedName>
</protein>
<dbReference type="Gene3D" id="3.90.79.10">
    <property type="entry name" value="Nucleoside Triphosphate Pyrophosphohydrolase"/>
    <property type="match status" value="1"/>
</dbReference>
<dbReference type="SUPFAM" id="SSF55811">
    <property type="entry name" value="Nudix"/>
    <property type="match status" value="1"/>
</dbReference>
<dbReference type="AlphaFoldDB" id="A0A1G2T2V7"/>
<comment type="similarity">
    <text evidence="2">Belongs to the Nudix hydrolase family.</text>
</comment>
<keyword evidence="1 2" id="KW-0378">Hydrolase</keyword>
<dbReference type="EMBL" id="MHVJ01000011">
    <property type="protein sequence ID" value="OHA91630.1"/>
    <property type="molecule type" value="Genomic_DNA"/>
</dbReference>
<dbReference type="Proteomes" id="UP000178612">
    <property type="component" value="Unassembled WGS sequence"/>
</dbReference>
<evidence type="ECO:0000256" key="2">
    <source>
        <dbReference type="RuleBase" id="RU003476"/>
    </source>
</evidence>
<dbReference type="InterPro" id="IPR020084">
    <property type="entry name" value="NUDIX_hydrolase_CS"/>
</dbReference>
<reference evidence="4 5" key="1">
    <citation type="journal article" date="2016" name="Nat. Commun.">
        <title>Thousands of microbial genomes shed light on interconnected biogeochemical processes in an aquifer system.</title>
        <authorList>
            <person name="Anantharaman K."/>
            <person name="Brown C.T."/>
            <person name="Hug L.A."/>
            <person name="Sharon I."/>
            <person name="Castelle C.J."/>
            <person name="Probst A.J."/>
            <person name="Thomas B.C."/>
            <person name="Singh A."/>
            <person name="Wilkins M.J."/>
            <person name="Karaoz U."/>
            <person name="Brodie E.L."/>
            <person name="Williams K.H."/>
            <person name="Hubbard S.S."/>
            <person name="Banfield J.F."/>
        </authorList>
    </citation>
    <scope>NUCLEOTIDE SEQUENCE [LARGE SCALE GENOMIC DNA]</scope>
</reference>
<organism evidence="4 5">
    <name type="scientific">Candidatus Zambryskibacteria bacterium RIFCSPHIGHO2_01_FULL_49_18</name>
    <dbReference type="NCBI Taxonomy" id="1802740"/>
    <lineage>
        <taxon>Bacteria</taxon>
        <taxon>Candidatus Zambryskiibacteriota</taxon>
    </lineage>
</organism>
<sequence length="164" mass="18672">MEIKSTLTNSLGQVLDIIYCEGKDSNQGLEDKILQGVHAFCFCGDKMAIVKHAKSGWMPPGGAIEPGESYEEAVVREVKEETNMKILKQELIGYQDIYEPDRIVRQTRSFCLVEPYGDFSGDPDGEVTEIKLIDPKDYKKYFDWGKIGERIIERAMELKKSFHS</sequence>
<dbReference type="PANTHER" id="PTHR43736">
    <property type="entry name" value="ADP-RIBOSE PYROPHOSPHATASE"/>
    <property type="match status" value="1"/>
</dbReference>
<accession>A0A1G2T2V7</accession>
<dbReference type="InterPro" id="IPR015797">
    <property type="entry name" value="NUDIX_hydrolase-like_dom_sf"/>
</dbReference>
<evidence type="ECO:0000313" key="4">
    <source>
        <dbReference type="EMBL" id="OHA91630.1"/>
    </source>
</evidence>
<dbReference type="PROSITE" id="PS00893">
    <property type="entry name" value="NUDIX_BOX"/>
    <property type="match status" value="1"/>
</dbReference>
<evidence type="ECO:0000259" key="3">
    <source>
        <dbReference type="PROSITE" id="PS51462"/>
    </source>
</evidence>
<dbReference type="GO" id="GO:0016787">
    <property type="term" value="F:hydrolase activity"/>
    <property type="evidence" value="ECO:0007669"/>
    <property type="project" value="UniProtKB-KW"/>
</dbReference>
<evidence type="ECO:0000256" key="1">
    <source>
        <dbReference type="ARBA" id="ARBA00022801"/>
    </source>
</evidence>
<dbReference type="PANTHER" id="PTHR43736:SF1">
    <property type="entry name" value="DIHYDRONEOPTERIN TRIPHOSPHATE DIPHOSPHATASE"/>
    <property type="match status" value="1"/>
</dbReference>
<dbReference type="PRINTS" id="PR00502">
    <property type="entry name" value="NUDIXFAMILY"/>
</dbReference>
<feature type="domain" description="Nudix hydrolase" evidence="3">
    <location>
        <begin position="32"/>
        <end position="155"/>
    </location>
</feature>
<dbReference type="PROSITE" id="PS51462">
    <property type="entry name" value="NUDIX"/>
    <property type="match status" value="1"/>
</dbReference>
<dbReference type="InterPro" id="IPR020476">
    <property type="entry name" value="Nudix_hydrolase"/>
</dbReference>